<dbReference type="GO" id="GO:0005737">
    <property type="term" value="C:cytoplasm"/>
    <property type="evidence" value="ECO:0007669"/>
    <property type="project" value="UniProtKB-SubCell"/>
</dbReference>
<reference evidence="7 8" key="1">
    <citation type="submission" date="2016-07" db="EMBL/GenBank/DDBJ databases">
        <title>Genome and transcriptome analysis of iron-reducing fermentative bacteria Anoxybacter fermentans.</title>
        <authorList>
            <person name="Zeng X."/>
            <person name="Shao Z."/>
        </authorList>
    </citation>
    <scope>NUCLEOTIDE SEQUENCE [LARGE SCALE GENOMIC DNA]</scope>
    <source>
        <strain evidence="7 8">DY22613</strain>
    </source>
</reference>
<evidence type="ECO:0000256" key="3">
    <source>
        <dbReference type="ARBA" id="ARBA00023134"/>
    </source>
</evidence>
<dbReference type="CDD" id="cd01856">
    <property type="entry name" value="YlqF"/>
    <property type="match status" value="1"/>
</dbReference>
<dbReference type="Proteomes" id="UP000267250">
    <property type="component" value="Chromosome"/>
</dbReference>
<dbReference type="GO" id="GO:0006412">
    <property type="term" value="P:translation"/>
    <property type="evidence" value="ECO:0007669"/>
    <property type="project" value="TreeGrafter"/>
</dbReference>
<dbReference type="AlphaFoldDB" id="A0A3Q9HP26"/>
<evidence type="ECO:0000256" key="4">
    <source>
        <dbReference type="PIRNR" id="PIRNR006230"/>
    </source>
</evidence>
<dbReference type="PROSITE" id="PS51721">
    <property type="entry name" value="G_CP"/>
    <property type="match status" value="1"/>
</dbReference>
<keyword evidence="3 4" id="KW-0342">GTP-binding</keyword>
<dbReference type="Gene3D" id="1.10.1580.10">
    <property type="match status" value="1"/>
</dbReference>
<evidence type="ECO:0000313" key="8">
    <source>
        <dbReference type="Proteomes" id="UP000267250"/>
    </source>
</evidence>
<comment type="subcellular location">
    <subcellularLocation>
        <location evidence="4">Cytoplasm</location>
    </subcellularLocation>
</comment>
<feature type="binding site" evidence="5">
    <location>
        <begin position="58"/>
        <end position="61"/>
    </location>
    <ligand>
        <name>GTP</name>
        <dbReference type="ChEBI" id="CHEBI:37565"/>
    </ligand>
</feature>
<comment type="similarity">
    <text evidence="4">Belongs to the TRAFAC class YlqF/YawG GTPase family. MTG1 subfamily.</text>
</comment>
<sequence>MTIQWYPGHMAKAKRVLKEHLKLVDIVLELLDARIPYSSSNPDLEKLVKNKDRIIILNKKDLANPQITAEWIEYLNHNAPTFAVNTMTGAGLKEVLNEVQKKADAINRRLKKRGRNPRNIRLLIIGIPNVGKSALINRIAGRSKAKVENRPGVTRGKQWIKVRKGLLLMDSPGILWPRFENQEVGLKLAATGAIRTEVFNEEEVAYHLLKWLLKIAPEDLQNFFGVELVEDPYEMMLVIGRKRGFLQSGGRVQTEQTARMILKEFRNGRIGQVSLERPDKGEDNGS</sequence>
<feature type="binding site" evidence="5">
    <location>
        <position position="173"/>
    </location>
    <ligand>
        <name>GTP</name>
        <dbReference type="ChEBI" id="CHEBI:37565"/>
    </ligand>
</feature>
<evidence type="ECO:0000256" key="5">
    <source>
        <dbReference type="PIRSR" id="PIRSR006230-1"/>
    </source>
</evidence>
<dbReference type="Pfam" id="PF01926">
    <property type="entry name" value="MMR_HSR1"/>
    <property type="match status" value="1"/>
</dbReference>
<dbReference type="PANTHER" id="PTHR45782:SF4">
    <property type="entry name" value="MITOCHONDRIAL RIBOSOME-ASSOCIATED GTPASE 1"/>
    <property type="match status" value="1"/>
</dbReference>
<organism evidence="7 8">
    <name type="scientific">Anoxybacter fermentans</name>
    <dbReference type="NCBI Taxonomy" id="1323375"/>
    <lineage>
        <taxon>Bacteria</taxon>
        <taxon>Bacillati</taxon>
        <taxon>Bacillota</taxon>
        <taxon>Clostridia</taxon>
        <taxon>Halanaerobiales</taxon>
        <taxon>Anoxybacter</taxon>
    </lineage>
</organism>
<dbReference type="InterPro" id="IPR030378">
    <property type="entry name" value="G_CP_dom"/>
</dbReference>
<dbReference type="InterPro" id="IPR023179">
    <property type="entry name" value="GTP-bd_ortho_bundle_sf"/>
</dbReference>
<keyword evidence="4" id="KW-0963">Cytoplasm</keyword>
<dbReference type="PIRSF" id="PIRSF006230">
    <property type="entry name" value="MG442"/>
    <property type="match status" value="1"/>
</dbReference>
<protein>
    <recommendedName>
        <fullName evidence="1 4">Ribosome biogenesis GTPase A</fullName>
    </recommendedName>
</protein>
<evidence type="ECO:0000313" key="7">
    <source>
        <dbReference type="EMBL" id="AZR72353.1"/>
    </source>
</evidence>
<dbReference type="EMBL" id="CP016379">
    <property type="protein sequence ID" value="AZR72353.1"/>
    <property type="molecule type" value="Genomic_DNA"/>
</dbReference>
<dbReference type="GO" id="GO:0003924">
    <property type="term" value="F:GTPase activity"/>
    <property type="evidence" value="ECO:0007669"/>
    <property type="project" value="TreeGrafter"/>
</dbReference>
<dbReference type="RefSeq" id="WP_127015686.1">
    <property type="nucleotide sequence ID" value="NZ_CP016379.1"/>
</dbReference>
<comment type="function">
    <text evidence="4">Required for a late step of 50S ribosomal subunit assembly. Has GTPase activity.</text>
</comment>
<gene>
    <name evidence="7" type="ORF">BBF96_02460</name>
</gene>
<dbReference type="FunFam" id="3.40.50.300:FF:000590">
    <property type="entry name" value="Ribosome biogenesis GTPase A"/>
    <property type="match status" value="1"/>
</dbReference>
<dbReference type="InterPro" id="IPR016478">
    <property type="entry name" value="GTPase_MTG1"/>
</dbReference>
<name>A0A3Q9HP26_9FIRM</name>
<feature type="domain" description="CP-type G" evidence="6">
    <location>
        <begin position="14"/>
        <end position="177"/>
    </location>
</feature>
<dbReference type="InterPro" id="IPR019991">
    <property type="entry name" value="GTP-bd_ribosome_bgen"/>
</dbReference>
<keyword evidence="2 4" id="KW-0547">Nucleotide-binding</keyword>
<dbReference type="Gene3D" id="3.40.50.300">
    <property type="entry name" value="P-loop containing nucleotide triphosphate hydrolases"/>
    <property type="match status" value="1"/>
</dbReference>
<proteinExistence type="inferred from homology"/>
<accession>A0A3Q9HP26</accession>
<evidence type="ECO:0000256" key="1">
    <source>
        <dbReference type="ARBA" id="ARBA00014898"/>
    </source>
</evidence>
<dbReference type="InterPro" id="IPR027417">
    <property type="entry name" value="P-loop_NTPase"/>
</dbReference>
<dbReference type="PANTHER" id="PTHR45782">
    <property type="entry name" value="MITOCHONDRIAL RIBOSOME-ASSOCIATED GTPASE 1"/>
    <property type="match status" value="1"/>
</dbReference>
<dbReference type="OrthoDB" id="9779790at2"/>
<dbReference type="KEGG" id="aft:BBF96_02460"/>
<dbReference type="InterPro" id="IPR006073">
    <property type="entry name" value="GTP-bd"/>
</dbReference>
<evidence type="ECO:0000259" key="6">
    <source>
        <dbReference type="PROSITE" id="PS51721"/>
    </source>
</evidence>
<dbReference type="SUPFAM" id="SSF52540">
    <property type="entry name" value="P-loop containing nucleoside triphosphate hydrolases"/>
    <property type="match status" value="1"/>
</dbReference>
<evidence type="ECO:0000256" key="2">
    <source>
        <dbReference type="ARBA" id="ARBA00022741"/>
    </source>
</evidence>
<dbReference type="NCBIfam" id="TIGR03596">
    <property type="entry name" value="GTPase_YlqF"/>
    <property type="match status" value="1"/>
</dbReference>
<keyword evidence="8" id="KW-1185">Reference proteome</keyword>
<dbReference type="GO" id="GO:0005525">
    <property type="term" value="F:GTP binding"/>
    <property type="evidence" value="ECO:0007669"/>
    <property type="project" value="UniProtKB-KW"/>
</dbReference>